<dbReference type="eggNOG" id="ENOG502QTMD">
    <property type="taxonomic scope" value="Eukaryota"/>
</dbReference>
<dbReference type="RefSeq" id="XP_007830632.1">
    <property type="nucleotide sequence ID" value="XM_007832441.1"/>
</dbReference>
<dbReference type="STRING" id="1229662.W3XII6"/>
<dbReference type="PANTHER" id="PTHR10742:SF342">
    <property type="entry name" value="AMINE OXIDASE"/>
    <property type="match status" value="1"/>
</dbReference>
<dbReference type="OrthoDB" id="7777654at2759"/>
<dbReference type="Pfam" id="PF01593">
    <property type="entry name" value="Amino_oxidase"/>
    <property type="match status" value="1"/>
</dbReference>
<dbReference type="InParanoid" id="W3XII6"/>
<feature type="domain" description="Amine oxidase" evidence="1">
    <location>
        <begin position="86"/>
        <end position="586"/>
    </location>
</feature>
<dbReference type="InterPro" id="IPR050281">
    <property type="entry name" value="Flavin_monoamine_oxidase"/>
</dbReference>
<dbReference type="AlphaFoldDB" id="W3XII6"/>
<evidence type="ECO:0000259" key="1">
    <source>
        <dbReference type="Pfam" id="PF01593"/>
    </source>
</evidence>
<organism evidence="2 3">
    <name type="scientific">Pestalotiopsis fici (strain W106-1 / CGMCC3.15140)</name>
    <dbReference type="NCBI Taxonomy" id="1229662"/>
    <lineage>
        <taxon>Eukaryota</taxon>
        <taxon>Fungi</taxon>
        <taxon>Dikarya</taxon>
        <taxon>Ascomycota</taxon>
        <taxon>Pezizomycotina</taxon>
        <taxon>Sordariomycetes</taxon>
        <taxon>Xylariomycetidae</taxon>
        <taxon>Amphisphaeriales</taxon>
        <taxon>Sporocadaceae</taxon>
        <taxon>Pestalotiopsis</taxon>
    </lineage>
</organism>
<dbReference type="KEGG" id="pfy:PFICI_03860"/>
<dbReference type="InterPro" id="IPR002937">
    <property type="entry name" value="Amino_oxidase"/>
</dbReference>
<evidence type="ECO:0000313" key="3">
    <source>
        <dbReference type="Proteomes" id="UP000030651"/>
    </source>
</evidence>
<dbReference type="Gene3D" id="3.50.50.60">
    <property type="entry name" value="FAD/NAD(P)-binding domain"/>
    <property type="match status" value="1"/>
</dbReference>
<evidence type="ECO:0000313" key="2">
    <source>
        <dbReference type="EMBL" id="ETS85835.1"/>
    </source>
</evidence>
<accession>W3XII6</accession>
<reference evidence="3" key="1">
    <citation type="journal article" date="2015" name="BMC Genomics">
        <title>Genomic and transcriptomic analysis of the endophytic fungus Pestalotiopsis fici reveals its lifestyle and high potential for synthesis of natural products.</title>
        <authorList>
            <person name="Wang X."/>
            <person name="Zhang X."/>
            <person name="Liu L."/>
            <person name="Xiang M."/>
            <person name="Wang W."/>
            <person name="Sun X."/>
            <person name="Che Y."/>
            <person name="Guo L."/>
            <person name="Liu G."/>
            <person name="Guo L."/>
            <person name="Wang C."/>
            <person name="Yin W.B."/>
            <person name="Stadler M."/>
            <person name="Zhang X."/>
            <person name="Liu X."/>
        </authorList>
    </citation>
    <scope>NUCLEOTIDE SEQUENCE [LARGE SCALE GENOMIC DNA]</scope>
    <source>
        <strain evidence="3">W106-1 / CGMCC3.15140</strain>
    </source>
</reference>
<protein>
    <recommendedName>
        <fullName evidence="1">Amine oxidase domain-containing protein</fullName>
    </recommendedName>
</protein>
<dbReference type="EMBL" id="KI912110">
    <property type="protein sequence ID" value="ETS85835.1"/>
    <property type="molecule type" value="Genomic_DNA"/>
</dbReference>
<proteinExistence type="predicted"/>
<dbReference type="HOGENOM" id="CLU_004498_8_1_1"/>
<dbReference type="SUPFAM" id="SSF54373">
    <property type="entry name" value="FAD-linked reductases, C-terminal domain"/>
    <property type="match status" value="1"/>
</dbReference>
<keyword evidence="3" id="KW-1185">Reference proteome</keyword>
<dbReference type="GeneID" id="19268873"/>
<dbReference type="GO" id="GO:0001716">
    <property type="term" value="F:L-amino-acid oxidase activity"/>
    <property type="evidence" value="ECO:0007669"/>
    <property type="project" value="TreeGrafter"/>
</dbReference>
<dbReference type="OMA" id="AMRIPEI"/>
<name>W3XII6_PESFW</name>
<sequence length="647" mass="72764">MKAPILSFRSQWASRLVKKNLLEDLPRLLEKVKQEHGHHAGLAFISEATDFLLRPSVSQSILDTAFAKSNKPLLKHRICIVGAGVTGLFIAMLLDSLNIPGLEYDILEASDKTGGRIRTHYFSDEPHDYYDIGAMRFPDIVAMRTTFQLFEQLDIPLLRHYHDHKDPDSAVKGSINCPTMYNGITIIDGQQPGRDPFRVGRANGGSVPDHLVDRVNQLLSNAFEPFKRIITQDFEAGFKLLMRYDSWSTREFLRNPPPPEDGWEPWEPLDFFTGQWLETNTTSTSIFDQAFSESVMDSLDFSTTEKSEDTKWYCIDGGSSLLSQAMEKSITQPVQHGMRVEGFSQNEETNEITVCVAGEPEGTRLPYSTVFNTTSLACLQRMDLTRLQLHPTQRDAIRTLHYDDSTKVAMKFSYPWWRTRCGITAGGFACTDAPLRTCVYPSYNLQDPTDQPAVLLCSYTWAQDATRIGSLIQRKTGGIEGVATDDELRDLMLDNLARLHLANFQQQASHSATLPTLEYVLELISQAYISHHAFNWSQDPFTSGAFALFGPGQFSNLYPYLSRPAADSRFHICGEASSAHHAWVSGSLDNALASMHRFLIRFGMWEKRQELKAKWDTPGEIEDGVGGTLQLQVALGMVLGNFQCEMT</sequence>
<dbReference type="GO" id="GO:0009063">
    <property type="term" value="P:amino acid catabolic process"/>
    <property type="evidence" value="ECO:0007669"/>
    <property type="project" value="TreeGrafter"/>
</dbReference>
<dbReference type="InterPro" id="IPR036188">
    <property type="entry name" value="FAD/NAD-bd_sf"/>
</dbReference>
<gene>
    <name evidence="2" type="ORF">PFICI_03860</name>
</gene>
<dbReference type="Proteomes" id="UP000030651">
    <property type="component" value="Unassembled WGS sequence"/>
</dbReference>
<dbReference type="Gene3D" id="3.90.660.10">
    <property type="match status" value="1"/>
</dbReference>
<dbReference type="SUPFAM" id="SSF51905">
    <property type="entry name" value="FAD/NAD(P)-binding domain"/>
    <property type="match status" value="1"/>
</dbReference>
<dbReference type="PANTHER" id="PTHR10742">
    <property type="entry name" value="FLAVIN MONOAMINE OXIDASE"/>
    <property type="match status" value="1"/>
</dbReference>